<dbReference type="AlphaFoldDB" id="A0A5C3NVV2"/>
<dbReference type="Proteomes" id="UP000308197">
    <property type="component" value="Unassembled WGS sequence"/>
</dbReference>
<organism evidence="1 2">
    <name type="scientific">Polyporus arcularius HHB13444</name>
    <dbReference type="NCBI Taxonomy" id="1314778"/>
    <lineage>
        <taxon>Eukaryota</taxon>
        <taxon>Fungi</taxon>
        <taxon>Dikarya</taxon>
        <taxon>Basidiomycota</taxon>
        <taxon>Agaricomycotina</taxon>
        <taxon>Agaricomycetes</taxon>
        <taxon>Polyporales</taxon>
        <taxon>Polyporaceae</taxon>
        <taxon>Polyporus</taxon>
    </lineage>
</organism>
<sequence length="98" mass="10873">MGPTLSRRRYYMTLRCMLPRSHTLCMHGSFVCISSHLVSVLAQLVTERVHGLLHCTSDSIPVGAVTQCMYHLMVSHLTSVSACDSPQTVGEFILSLHQ</sequence>
<protein>
    <submittedName>
        <fullName evidence="1">Uncharacterized protein</fullName>
    </submittedName>
</protein>
<accession>A0A5C3NVV2</accession>
<keyword evidence="2" id="KW-1185">Reference proteome</keyword>
<gene>
    <name evidence="1" type="ORF">K466DRAFT_591592</name>
</gene>
<proteinExistence type="predicted"/>
<reference evidence="1 2" key="1">
    <citation type="journal article" date="2019" name="Nat. Ecol. Evol.">
        <title>Megaphylogeny resolves global patterns of mushroom evolution.</title>
        <authorList>
            <person name="Varga T."/>
            <person name="Krizsan K."/>
            <person name="Foldi C."/>
            <person name="Dima B."/>
            <person name="Sanchez-Garcia M."/>
            <person name="Sanchez-Ramirez S."/>
            <person name="Szollosi G.J."/>
            <person name="Szarkandi J.G."/>
            <person name="Papp V."/>
            <person name="Albert L."/>
            <person name="Andreopoulos W."/>
            <person name="Angelini C."/>
            <person name="Antonin V."/>
            <person name="Barry K.W."/>
            <person name="Bougher N.L."/>
            <person name="Buchanan P."/>
            <person name="Buyck B."/>
            <person name="Bense V."/>
            <person name="Catcheside P."/>
            <person name="Chovatia M."/>
            <person name="Cooper J."/>
            <person name="Damon W."/>
            <person name="Desjardin D."/>
            <person name="Finy P."/>
            <person name="Geml J."/>
            <person name="Haridas S."/>
            <person name="Hughes K."/>
            <person name="Justo A."/>
            <person name="Karasinski D."/>
            <person name="Kautmanova I."/>
            <person name="Kiss B."/>
            <person name="Kocsube S."/>
            <person name="Kotiranta H."/>
            <person name="LaButti K.M."/>
            <person name="Lechner B.E."/>
            <person name="Liimatainen K."/>
            <person name="Lipzen A."/>
            <person name="Lukacs Z."/>
            <person name="Mihaltcheva S."/>
            <person name="Morgado L.N."/>
            <person name="Niskanen T."/>
            <person name="Noordeloos M.E."/>
            <person name="Ohm R.A."/>
            <person name="Ortiz-Santana B."/>
            <person name="Ovrebo C."/>
            <person name="Racz N."/>
            <person name="Riley R."/>
            <person name="Savchenko A."/>
            <person name="Shiryaev A."/>
            <person name="Soop K."/>
            <person name="Spirin V."/>
            <person name="Szebenyi C."/>
            <person name="Tomsovsky M."/>
            <person name="Tulloss R.E."/>
            <person name="Uehling J."/>
            <person name="Grigoriev I.V."/>
            <person name="Vagvolgyi C."/>
            <person name="Papp T."/>
            <person name="Martin F.M."/>
            <person name="Miettinen O."/>
            <person name="Hibbett D.S."/>
            <person name="Nagy L.G."/>
        </authorList>
    </citation>
    <scope>NUCLEOTIDE SEQUENCE [LARGE SCALE GENOMIC DNA]</scope>
    <source>
        <strain evidence="1 2">HHB13444</strain>
    </source>
</reference>
<dbReference type="InParanoid" id="A0A5C3NVV2"/>
<dbReference type="EMBL" id="ML211689">
    <property type="protein sequence ID" value="TFK80899.1"/>
    <property type="molecule type" value="Genomic_DNA"/>
</dbReference>
<evidence type="ECO:0000313" key="2">
    <source>
        <dbReference type="Proteomes" id="UP000308197"/>
    </source>
</evidence>
<name>A0A5C3NVV2_9APHY</name>
<evidence type="ECO:0000313" key="1">
    <source>
        <dbReference type="EMBL" id="TFK80899.1"/>
    </source>
</evidence>